<evidence type="ECO:0000256" key="13">
    <source>
        <dbReference type="SAM" id="MobiDB-lite"/>
    </source>
</evidence>
<comment type="subcellular location">
    <subcellularLocation>
        <location evidence="2">Cell membrane</location>
        <topology evidence="2">Single-pass membrane protein</topology>
    </subcellularLocation>
</comment>
<dbReference type="PANTHER" id="PTHR33909:SF1">
    <property type="entry name" value="SEC TRANSLOCON ACCESSORY COMPLEX SUBUNIT YAJC"/>
    <property type="match status" value="1"/>
</dbReference>
<reference evidence="15 16" key="1">
    <citation type="journal article" date="2018" name="Appl. Microbiol. Biotechnol.">
        <title>Co-cultivation of the strictly anaerobic methanogen Methanosarcina barkeri with aerobic methanotrophs in an oxygen-limited membrane bioreactor.</title>
        <authorList>
            <person name="In 't Zandt M.H."/>
            <person name="van den Bosch T.J.M."/>
            <person name="Rijkers R."/>
            <person name="van Kessel M.A.H.J."/>
            <person name="Jetten M.S.M."/>
            <person name="Welte C.U."/>
        </authorList>
    </citation>
    <scope>NUCLEOTIDE SEQUENCE [LARGE SCALE GENOMIC DNA]</scope>
    <source>
        <strain evidence="15 16">DSM 17706</strain>
    </source>
</reference>
<proteinExistence type="inferred from homology"/>
<dbReference type="Proteomes" id="UP000245137">
    <property type="component" value="Unassembled WGS sequence"/>
</dbReference>
<evidence type="ECO:0000256" key="8">
    <source>
        <dbReference type="ARBA" id="ARBA00022692"/>
    </source>
</evidence>
<evidence type="ECO:0000256" key="11">
    <source>
        <dbReference type="ARBA" id="ARBA00023010"/>
    </source>
</evidence>
<keyword evidence="6" id="KW-0813">Transport</keyword>
<dbReference type="PANTHER" id="PTHR33909">
    <property type="entry name" value="SEC TRANSLOCON ACCESSORY COMPLEX SUBUNIT YAJC"/>
    <property type="match status" value="1"/>
</dbReference>
<keyword evidence="9" id="KW-0653">Protein transport</keyword>
<evidence type="ECO:0000256" key="1">
    <source>
        <dbReference type="ARBA" id="ARBA00002061"/>
    </source>
</evidence>
<evidence type="ECO:0000256" key="12">
    <source>
        <dbReference type="ARBA" id="ARBA00023136"/>
    </source>
</evidence>
<protein>
    <recommendedName>
        <fullName evidence="5">Sec translocon accessory complex subunit YajC</fullName>
    </recommendedName>
</protein>
<dbReference type="GO" id="GO:0015031">
    <property type="term" value="P:protein transport"/>
    <property type="evidence" value="ECO:0007669"/>
    <property type="project" value="UniProtKB-KW"/>
</dbReference>
<accession>A0A2U1SM75</accession>
<keyword evidence="10 14" id="KW-1133">Transmembrane helix</keyword>
<feature type="transmembrane region" description="Helical" evidence="14">
    <location>
        <begin position="61"/>
        <end position="80"/>
    </location>
</feature>
<keyword evidence="11" id="KW-0811">Translocation</keyword>
<keyword evidence="16" id="KW-1185">Reference proteome</keyword>
<dbReference type="AlphaFoldDB" id="A0A2U1SM75"/>
<keyword evidence="12 14" id="KW-0472">Membrane</keyword>
<feature type="compositionally biased region" description="Low complexity" evidence="13">
    <location>
        <begin position="41"/>
        <end position="50"/>
    </location>
</feature>
<keyword evidence="8 14" id="KW-0812">Transmembrane</keyword>
<dbReference type="EMBL" id="PUIV01000038">
    <property type="protein sequence ID" value="PWB92703.1"/>
    <property type="molecule type" value="Genomic_DNA"/>
</dbReference>
<dbReference type="GO" id="GO:0005886">
    <property type="term" value="C:plasma membrane"/>
    <property type="evidence" value="ECO:0007669"/>
    <property type="project" value="UniProtKB-SubCell"/>
</dbReference>
<feature type="compositionally biased region" description="Pro residues" evidence="13">
    <location>
        <begin position="16"/>
        <end position="40"/>
    </location>
</feature>
<dbReference type="NCBIfam" id="TIGR00739">
    <property type="entry name" value="yajC"/>
    <property type="match status" value="1"/>
</dbReference>
<comment type="caution">
    <text evidence="15">The sequence shown here is derived from an EMBL/GenBank/DDBJ whole genome shotgun (WGS) entry which is preliminary data.</text>
</comment>
<comment type="function">
    <text evidence="1">The SecYEG-SecDF-YajC-YidC holo-translocon (HTL) protein secretase/insertase is a supercomplex required for protein secretion, insertion of proteins into membranes, and assembly of membrane protein complexes. While the SecYEG complex is essential for assembly of a number of proteins and complexes, the SecDF-YajC-YidC subcomplex facilitates these functions.</text>
</comment>
<evidence type="ECO:0000256" key="7">
    <source>
        <dbReference type="ARBA" id="ARBA00022475"/>
    </source>
</evidence>
<feature type="compositionally biased region" description="Low complexity" evidence="13">
    <location>
        <begin position="1"/>
        <end position="15"/>
    </location>
</feature>
<evidence type="ECO:0000313" key="15">
    <source>
        <dbReference type="EMBL" id="PWB92703.1"/>
    </source>
</evidence>
<name>A0A2U1SM75_METSR</name>
<comment type="similarity">
    <text evidence="3">Belongs to the YajC family.</text>
</comment>
<dbReference type="Pfam" id="PF02699">
    <property type="entry name" value="YajC"/>
    <property type="match status" value="1"/>
</dbReference>
<evidence type="ECO:0000256" key="2">
    <source>
        <dbReference type="ARBA" id="ARBA00004162"/>
    </source>
</evidence>
<dbReference type="SMART" id="SM01323">
    <property type="entry name" value="YajC"/>
    <property type="match status" value="1"/>
</dbReference>
<dbReference type="PRINTS" id="PR01853">
    <property type="entry name" value="YAJCTRNLCASE"/>
</dbReference>
<evidence type="ECO:0000256" key="3">
    <source>
        <dbReference type="ARBA" id="ARBA00006742"/>
    </source>
</evidence>
<dbReference type="OrthoDB" id="9811406at2"/>
<evidence type="ECO:0000256" key="6">
    <source>
        <dbReference type="ARBA" id="ARBA00022448"/>
    </source>
</evidence>
<feature type="region of interest" description="Disordered" evidence="13">
    <location>
        <begin position="1"/>
        <end position="56"/>
    </location>
</feature>
<gene>
    <name evidence="15" type="primary">yajC</name>
    <name evidence="15" type="ORF">C5689_16660</name>
</gene>
<evidence type="ECO:0000256" key="14">
    <source>
        <dbReference type="SAM" id="Phobius"/>
    </source>
</evidence>
<organism evidence="15 16">
    <name type="scientific">Methylosinus sporium</name>
    <dbReference type="NCBI Taxonomy" id="428"/>
    <lineage>
        <taxon>Bacteria</taxon>
        <taxon>Pseudomonadati</taxon>
        <taxon>Pseudomonadota</taxon>
        <taxon>Alphaproteobacteria</taxon>
        <taxon>Hyphomicrobiales</taxon>
        <taxon>Methylocystaceae</taxon>
        <taxon>Methylosinus</taxon>
    </lineage>
</organism>
<evidence type="ECO:0000256" key="9">
    <source>
        <dbReference type="ARBA" id="ARBA00022927"/>
    </source>
</evidence>
<evidence type="ECO:0000313" key="16">
    <source>
        <dbReference type="Proteomes" id="UP000245137"/>
    </source>
</evidence>
<evidence type="ECO:0000256" key="10">
    <source>
        <dbReference type="ARBA" id="ARBA00022989"/>
    </source>
</evidence>
<evidence type="ECO:0000256" key="5">
    <source>
        <dbReference type="ARBA" id="ARBA00014962"/>
    </source>
</evidence>
<sequence>MKLIQTAQAQTDAPAATPPAPLAPTAPPVPAPPAAPPVPPSATVQTTPDAAAPPAPPAPDMISQIVPLLFVTLIVYFIVLRPQARRTKEQKESLKNVRRGDTVVTSGGLIGKVTKVVDDAEVEVELAQNIRVRALRSAIAEVRAKGEPVKDQAASR</sequence>
<keyword evidence="7" id="KW-1003">Cell membrane</keyword>
<dbReference type="InterPro" id="IPR003849">
    <property type="entry name" value="Preprotein_translocase_YajC"/>
</dbReference>
<evidence type="ECO:0000256" key="4">
    <source>
        <dbReference type="ARBA" id="ARBA00011718"/>
    </source>
</evidence>
<comment type="subunit">
    <text evidence="4">Part of the SecDF-YidC-YajC translocase complex. The SecDF-YidC-YajC translocase forms a supercomplex with SecYEG, called the holo-translocon (HTL).</text>
</comment>